<feature type="site" description="Transition state stabilizer" evidence="6">
    <location>
        <position position="260"/>
    </location>
</feature>
<dbReference type="Gene3D" id="3.60.10.10">
    <property type="entry name" value="Endonuclease/exonuclease/phosphatase"/>
    <property type="match status" value="2"/>
</dbReference>
<dbReference type="InterPro" id="IPR036691">
    <property type="entry name" value="Endo/exonu/phosph_ase_sf"/>
</dbReference>
<feature type="binding site" evidence="5">
    <location>
        <position position="107"/>
    </location>
    <ligand>
        <name>Mg(2+)</name>
        <dbReference type="ChEBI" id="CHEBI:18420"/>
        <label>1</label>
    </ligand>
</feature>
<sequence length="669" mass="74754">MVDYGNPQQIRKSIFVFSNSHEMKQKKMTHFVTREKSTIPFFVLPYSHFSLYASSLFQKSEEYRSKMFLISWNVAGWSSSAAIIRNSYGSLQRFFDLTTADIICIQECKGSNSKLRANPVEIGAADLPPSKRKKVTLTEGESVTPVSPDDYTSNAIHGWESFWSFSADKHRGFNGVVTFVRKGLTHRCNNRPFGEPELDDEGRVVVTYHSSFVLVNVYVPNARRGLRSEYKKRFLNSIVAFMEKARRETGLPVIFVGDLNMTYRAEDSCWSLRRLHLGMLRELFLKATQLGNSTPLSKNHVQYTYNVVCNYLCHKLVTEFDASTWSIEEGNPSSVDTAVISVDGATTVKATELIKLSNRVKKGLHDLGIQPASLLYNGQLPPLIELEELLAVGFRSAFAADLTKGYPPDHNTSLYAVIRSVGLPPHGDDAVAFMNRLLHENNPSSLLDSDVSSQGEEKPTKMVDSFRICEKDAYCPNPYTCWDQSRNCRSTNEGTRIDYILVDECLAARVKPRHSSENNCGLDLPTGETRPDDFFSEMKGELYVHGLKRTTANGDYPPAAYDGSGMPDLRDVARLHCMRGLPSTGLVVTPPQLSDHIGVCVVMDVTLTPREGKVREDQPNCLYKPAASIMSFFQKSGSVRPRETQPVTSNAAPTKKEKPDSVVISVDSD</sequence>
<dbReference type="GO" id="GO:0003677">
    <property type="term" value="F:DNA binding"/>
    <property type="evidence" value="ECO:0007669"/>
    <property type="project" value="InterPro"/>
</dbReference>
<keyword evidence="9" id="KW-0255">Endonuclease</keyword>
<keyword evidence="2 5" id="KW-0479">Metal-binding</keyword>
<comment type="cofactor">
    <cofactor evidence="5">
        <name>Mg(2+)</name>
        <dbReference type="ChEBI" id="CHEBI:18420"/>
    </cofactor>
    <cofactor evidence="5">
        <name>Mn(2+)</name>
        <dbReference type="ChEBI" id="CHEBI:29035"/>
    </cofactor>
    <text evidence="5">Probably binds two magnesium or manganese ions per subunit.</text>
</comment>
<gene>
    <name evidence="9" type="ORF">ADEAN_000055900</name>
</gene>
<evidence type="ECO:0000256" key="3">
    <source>
        <dbReference type="ARBA" id="ARBA00022801"/>
    </source>
</evidence>
<dbReference type="PROSITE" id="PS00726">
    <property type="entry name" value="AP_NUCLEASE_F1_1"/>
    <property type="match status" value="1"/>
</dbReference>
<comment type="similarity">
    <text evidence="1">Belongs to the DNA repair enzymes AP/ExoA family.</text>
</comment>
<dbReference type="PANTHER" id="PTHR22748">
    <property type="entry name" value="AP ENDONUCLEASE"/>
    <property type="match status" value="1"/>
</dbReference>
<evidence type="ECO:0000256" key="7">
    <source>
        <dbReference type="SAM" id="MobiDB-lite"/>
    </source>
</evidence>
<accession>A0A7G2C312</accession>
<organism evidence="9 10">
    <name type="scientific">Angomonas deanei</name>
    <dbReference type="NCBI Taxonomy" id="59799"/>
    <lineage>
        <taxon>Eukaryota</taxon>
        <taxon>Discoba</taxon>
        <taxon>Euglenozoa</taxon>
        <taxon>Kinetoplastea</taxon>
        <taxon>Metakinetoplastina</taxon>
        <taxon>Trypanosomatida</taxon>
        <taxon>Trypanosomatidae</taxon>
        <taxon>Strigomonadinae</taxon>
        <taxon>Angomonas</taxon>
    </lineage>
</organism>
<evidence type="ECO:0000313" key="9">
    <source>
        <dbReference type="EMBL" id="CAD2213123.1"/>
    </source>
</evidence>
<dbReference type="GO" id="GO:0046872">
    <property type="term" value="F:metal ion binding"/>
    <property type="evidence" value="ECO:0007669"/>
    <property type="project" value="UniProtKB-KW"/>
</dbReference>
<evidence type="ECO:0000313" key="10">
    <source>
        <dbReference type="Proteomes" id="UP000515908"/>
    </source>
</evidence>
<dbReference type="AlphaFoldDB" id="A0A7G2C312"/>
<name>A0A7G2C312_9TRYP</name>
<keyword evidence="9" id="KW-0269">Exonuclease</keyword>
<keyword evidence="3" id="KW-0378">Hydrolase</keyword>
<dbReference type="VEuPathDB" id="TriTrypDB:ADEAN_000055900"/>
<keyword evidence="10" id="KW-1185">Reference proteome</keyword>
<dbReference type="PANTHER" id="PTHR22748:SF28">
    <property type="entry name" value="OR APYRIMIDINIC SITE) LYASE, PUTATIVE-RELATED"/>
    <property type="match status" value="1"/>
</dbReference>
<dbReference type="OrthoDB" id="391817at2759"/>
<feature type="domain" description="Endonuclease/exonuclease/phosphatase" evidence="8">
    <location>
        <begin position="70"/>
        <end position="287"/>
    </location>
</feature>
<dbReference type="SUPFAM" id="SSF56219">
    <property type="entry name" value="DNase I-like"/>
    <property type="match status" value="1"/>
</dbReference>
<feature type="binding site" evidence="5">
    <location>
        <position position="260"/>
    </location>
    <ligand>
        <name>Mg(2+)</name>
        <dbReference type="ChEBI" id="CHEBI:18420"/>
        <label>1</label>
    </ligand>
</feature>
<dbReference type="Pfam" id="PF03372">
    <property type="entry name" value="Exo_endo_phos"/>
    <property type="match status" value="1"/>
</dbReference>
<dbReference type="InterPro" id="IPR005135">
    <property type="entry name" value="Endo/exonuclease/phosphatase"/>
</dbReference>
<evidence type="ECO:0000256" key="2">
    <source>
        <dbReference type="ARBA" id="ARBA00022723"/>
    </source>
</evidence>
<dbReference type="GO" id="GO:0008311">
    <property type="term" value="F:double-stranded DNA 3'-5' DNA exonuclease activity"/>
    <property type="evidence" value="ECO:0007669"/>
    <property type="project" value="TreeGrafter"/>
</dbReference>
<dbReference type="InterPro" id="IPR020847">
    <property type="entry name" value="AP_endonuclease_F1_BS"/>
</dbReference>
<feature type="site" description="Important for catalytic activity" evidence="6">
    <location>
        <position position="498"/>
    </location>
</feature>
<dbReference type="GO" id="GO:0008081">
    <property type="term" value="F:phosphoric diester hydrolase activity"/>
    <property type="evidence" value="ECO:0007669"/>
    <property type="project" value="TreeGrafter"/>
</dbReference>
<dbReference type="Proteomes" id="UP000515908">
    <property type="component" value="Chromosome 01"/>
</dbReference>
<keyword evidence="9" id="KW-0540">Nuclease</keyword>
<dbReference type="GO" id="GO:0005634">
    <property type="term" value="C:nucleus"/>
    <property type="evidence" value="ECO:0007669"/>
    <property type="project" value="TreeGrafter"/>
</dbReference>
<evidence type="ECO:0000256" key="5">
    <source>
        <dbReference type="PIRSR" id="PIRSR604808-2"/>
    </source>
</evidence>
<feature type="region of interest" description="Disordered" evidence="7">
    <location>
        <begin position="635"/>
        <end position="669"/>
    </location>
</feature>
<proteinExistence type="inferred from homology"/>
<evidence type="ECO:0000256" key="6">
    <source>
        <dbReference type="PIRSR" id="PIRSR604808-3"/>
    </source>
</evidence>
<evidence type="ECO:0000256" key="4">
    <source>
        <dbReference type="ARBA" id="ARBA00022842"/>
    </source>
</evidence>
<feature type="binding site" evidence="5">
    <location>
        <position position="73"/>
    </location>
    <ligand>
        <name>Mg(2+)</name>
        <dbReference type="ChEBI" id="CHEBI:18420"/>
        <label>1</label>
    </ligand>
</feature>
<dbReference type="GO" id="GO:0006284">
    <property type="term" value="P:base-excision repair"/>
    <property type="evidence" value="ECO:0007669"/>
    <property type="project" value="TreeGrafter"/>
</dbReference>
<evidence type="ECO:0000256" key="1">
    <source>
        <dbReference type="ARBA" id="ARBA00007092"/>
    </source>
</evidence>
<dbReference type="PROSITE" id="PS51435">
    <property type="entry name" value="AP_NUCLEASE_F1_4"/>
    <property type="match status" value="1"/>
</dbReference>
<keyword evidence="4 5" id="KW-0460">Magnesium</keyword>
<keyword evidence="5" id="KW-0464">Manganese</keyword>
<dbReference type="InterPro" id="IPR004808">
    <property type="entry name" value="AP_endonuc_1"/>
</dbReference>
<dbReference type="GO" id="GO:0003906">
    <property type="term" value="F:DNA-(apurinic or apyrimidinic site) endonuclease activity"/>
    <property type="evidence" value="ECO:0007669"/>
    <property type="project" value="TreeGrafter"/>
</dbReference>
<feature type="binding site" evidence="5">
    <location>
        <position position="258"/>
    </location>
    <ligand>
        <name>Mg(2+)</name>
        <dbReference type="ChEBI" id="CHEBI:18420"/>
        <label>1</label>
    </ligand>
</feature>
<reference evidence="9 10" key="1">
    <citation type="submission" date="2020-08" db="EMBL/GenBank/DDBJ databases">
        <authorList>
            <person name="Newling K."/>
            <person name="Davey J."/>
            <person name="Forrester S."/>
        </authorList>
    </citation>
    <scope>NUCLEOTIDE SEQUENCE [LARGE SCALE GENOMIC DNA]</scope>
    <source>
        <strain evidence="10">Crithidia deanei Carvalho (ATCC PRA-265)</strain>
    </source>
</reference>
<dbReference type="EMBL" id="LR877145">
    <property type="protein sequence ID" value="CAD2213123.1"/>
    <property type="molecule type" value="Genomic_DNA"/>
</dbReference>
<protein>
    <submittedName>
        <fullName evidence="9">Endonuclease/Exonuclease/phosphatase family, putative</fullName>
    </submittedName>
</protein>
<evidence type="ECO:0000259" key="8">
    <source>
        <dbReference type="Pfam" id="PF03372"/>
    </source>
</evidence>